<comment type="caution">
    <text evidence="1">The sequence shown here is derived from an EMBL/GenBank/DDBJ whole genome shotgun (WGS) entry which is preliminary data.</text>
</comment>
<evidence type="ECO:0000313" key="1">
    <source>
        <dbReference type="EMBL" id="MBA0972811.1"/>
    </source>
</evidence>
<sequence>MELFDVTKYQLPAETAVEWEITKERLGIFLSQYKSVREKIGISASPKVYETYSFLHSDEIPSELTNDPIYQEFKYLHRIFISGYLSINHPYKPEITERRRKIFLLRYLYGLSISAVSERIHYQKNIILTDSKKALVQFTHALQLLEEKGN</sequence>
<dbReference type="AlphaFoldDB" id="A0ABD4HN58"/>
<protein>
    <submittedName>
        <fullName evidence="1">Transcriptional regulator</fullName>
    </submittedName>
</protein>
<gene>
    <name evidence="1" type="ORF">HWH42_09490</name>
</gene>
<organism evidence="1 2">
    <name type="scientific">Enterococcus gallinarum</name>
    <dbReference type="NCBI Taxonomy" id="1353"/>
    <lineage>
        <taxon>Bacteria</taxon>
        <taxon>Bacillati</taxon>
        <taxon>Bacillota</taxon>
        <taxon>Bacilli</taxon>
        <taxon>Lactobacillales</taxon>
        <taxon>Enterococcaceae</taxon>
        <taxon>Enterococcus</taxon>
    </lineage>
</organism>
<accession>A0ABD4HN58</accession>
<dbReference type="Proteomes" id="UP000571857">
    <property type="component" value="Unassembled WGS sequence"/>
</dbReference>
<proteinExistence type="predicted"/>
<name>A0ABD4HN58_ENTGA</name>
<reference evidence="1 2" key="1">
    <citation type="submission" date="2020-06" db="EMBL/GenBank/DDBJ databases">
        <title>Crossreactivity between MHC class I-restricted antigens from cancer cells and an enterococcal bacteriophage.</title>
        <authorList>
            <person name="Fluckiger A."/>
            <person name="Daillere R."/>
            <person name="Sassi M."/>
            <person name="Cattoir V."/>
            <person name="Kroemer G."/>
            <person name="Zitvogel L."/>
        </authorList>
    </citation>
    <scope>NUCLEOTIDE SEQUENCE [LARGE SCALE GENOMIC DNA]</scope>
    <source>
        <strain evidence="1 2">EG4</strain>
    </source>
</reference>
<evidence type="ECO:0000313" key="2">
    <source>
        <dbReference type="Proteomes" id="UP000571857"/>
    </source>
</evidence>
<dbReference type="RefSeq" id="WP_176333313.1">
    <property type="nucleotide sequence ID" value="NZ_JABXHJ010000007.1"/>
</dbReference>
<dbReference type="EMBL" id="JABXJK010000048">
    <property type="protein sequence ID" value="MBA0972811.1"/>
    <property type="molecule type" value="Genomic_DNA"/>
</dbReference>